<evidence type="ECO:0000313" key="2">
    <source>
        <dbReference type="Proteomes" id="UP000789920"/>
    </source>
</evidence>
<feature type="non-terminal residue" evidence="1">
    <location>
        <position position="48"/>
    </location>
</feature>
<proteinExistence type="predicted"/>
<protein>
    <submittedName>
        <fullName evidence="1">22146_t:CDS:1</fullName>
    </submittedName>
</protein>
<sequence>SLTISGYLLSKYRVMVDNEVSGAYLLASFTLGISLHGSQTQKPSLCTS</sequence>
<comment type="caution">
    <text evidence="1">The sequence shown here is derived from an EMBL/GenBank/DDBJ whole genome shotgun (WGS) entry which is preliminary data.</text>
</comment>
<dbReference type="Proteomes" id="UP000789920">
    <property type="component" value="Unassembled WGS sequence"/>
</dbReference>
<organism evidence="1 2">
    <name type="scientific">Racocetra persica</name>
    <dbReference type="NCBI Taxonomy" id="160502"/>
    <lineage>
        <taxon>Eukaryota</taxon>
        <taxon>Fungi</taxon>
        <taxon>Fungi incertae sedis</taxon>
        <taxon>Mucoromycota</taxon>
        <taxon>Glomeromycotina</taxon>
        <taxon>Glomeromycetes</taxon>
        <taxon>Diversisporales</taxon>
        <taxon>Gigasporaceae</taxon>
        <taxon>Racocetra</taxon>
    </lineage>
</organism>
<accession>A0ACA9RIC5</accession>
<gene>
    <name evidence="1" type="ORF">RPERSI_LOCUS19734</name>
</gene>
<evidence type="ECO:0000313" key="1">
    <source>
        <dbReference type="EMBL" id="CAG8794296.1"/>
    </source>
</evidence>
<feature type="non-terminal residue" evidence="1">
    <location>
        <position position="1"/>
    </location>
</feature>
<keyword evidence="2" id="KW-1185">Reference proteome</keyword>
<dbReference type="EMBL" id="CAJVQC010054548">
    <property type="protein sequence ID" value="CAG8794296.1"/>
    <property type="molecule type" value="Genomic_DNA"/>
</dbReference>
<reference evidence="1" key="1">
    <citation type="submission" date="2021-06" db="EMBL/GenBank/DDBJ databases">
        <authorList>
            <person name="Kallberg Y."/>
            <person name="Tangrot J."/>
            <person name="Rosling A."/>
        </authorList>
    </citation>
    <scope>NUCLEOTIDE SEQUENCE</scope>
    <source>
        <strain evidence="1">MA461A</strain>
    </source>
</reference>
<name>A0ACA9RIC5_9GLOM</name>